<dbReference type="GO" id="GO:0005737">
    <property type="term" value="C:cytoplasm"/>
    <property type="evidence" value="ECO:0007669"/>
    <property type="project" value="UniProtKB-SubCell"/>
</dbReference>
<evidence type="ECO:0000256" key="11">
    <source>
        <dbReference type="ARBA" id="ARBA00022723"/>
    </source>
</evidence>
<comment type="cofactor">
    <cofactor evidence="3">
        <name>Zn(2+)</name>
        <dbReference type="ChEBI" id="CHEBI:29105"/>
    </cofactor>
</comment>
<evidence type="ECO:0000256" key="1">
    <source>
        <dbReference type="ARBA" id="ARBA00001393"/>
    </source>
</evidence>
<evidence type="ECO:0000256" key="18">
    <source>
        <dbReference type="HAMAP-Rule" id="MF_00110"/>
    </source>
</evidence>
<dbReference type="InterPro" id="IPR030963">
    <property type="entry name" value="DHQ_synth_fam"/>
</dbReference>
<dbReference type="AlphaFoldDB" id="A0A844F3L9"/>
<dbReference type="CDD" id="cd08195">
    <property type="entry name" value="DHQS"/>
    <property type="match status" value="1"/>
</dbReference>
<evidence type="ECO:0000256" key="13">
    <source>
        <dbReference type="ARBA" id="ARBA00022833"/>
    </source>
</evidence>
<dbReference type="GO" id="GO:0009423">
    <property type="term" value="P:chorismate biosynthetic process"/>
    <property type="evidence" value="ECO:0007669"/>
    <property type="project" value="UniProtKB-UniRule"/>
</dbReference>
<dbReference type="GO" id="GO:0009073">
    <property type="term" value="P:aromatic amino acid family biosynthetic process"/>
    <property type="evidence" value="ECO:0007669"/>
    <property type="project" value="UniProtKB-KW"/>
</dbReference>
<comment type="caution">
    <text evidence="21">The sequence shown here is derived from an EMBL/GenBank/DDBJ whole genome shotgun (WGS) entry which is preliminary data.</text>
</comment>
<evidence type="ECO:0000256" key="7">
    <source>
        <dbReference type="ARBA" id="ARBA00013031"/>
    </source>
</evidence>
<keyword evidence="17 18" id="KW-0170">Cobalt</keyword>
<evidence type="ECO:0000256" key="17">
    <source>
        <dbReference type="ARBA" id="ARBA00023285"/>
    </source>
</evidence>
<dbReference type="Gene3D" id="3.40.50.1970">
    <property type="match status" value="1"/>
</dbReference>
<evidence type="ECO:0000313" key="21">
    <source>
        <dbReference type="EMBL" id="MSS40612.1"/>
    </source>
</evidence>
<evidence type="ECO:0000256" key="5">
    <source>
        <dbReference type="ARBA" id="ARBA00004661"/>
    </source>
</evidence>
<name>A0A844F3L9_CLOSV</name>
<dbReference type="SUPFAM" id="SSF56796">
    <property type="entry name" value="Dehydroquinate synthase-like"/>
    <property type="match status" value="1"/>
</dbReference>
<dbReference type="Pfam" id="PF24621">
    <property type="entry name" value="DHQS_C"/>
    <property type="match status" value="1"/>
</dbReference>
<feature type="binding site" evidence="18">
    <location>
        <position position="261"/>
    </location>
    <ligand>
        <name>Zn(2+)</name>
        <dbReference type="ChEBI" id="CHEBI:29105"/>
    </ligand>
</feature>
<keyword evidence="14 18" id="KW-0520">NAD</keyword>
<dbReference type="InterPro" id="IPR056179">
    <property type="entry name" value="DHQS_C"/>
</dbReference>
<dbReference type="Pfam" id="PF01761">
    <property type="entry name" value="DHQ_synthase"/>
    <property type="match status" value="1"/>
</dbReference>
<comment type="subcellular location">
    <subcellularLocation>
        <location evidence="4 18">Cytoplasm</location>
    </subcellularLocation>
</comment>
<evidence type="ECO:0000313" key="22">
    <source>
        <dbReference type="Proteomes" id="UP000462363"/>
    </source>
</evidence>
<gene>
    <name evidence="18 21" type="primary">aroB</name>
    <name evidence="21" type="ORF">FYJ37_09645</name>
</gene>
<protein>
    <recommendedName>
        <fullName evidence="8 18">3-dehydroquinate synthase</fullName>
        <shortName evidence="18">DHQS</shortName>
        <ecNumber evidence="7 18">4.2.3.4</ecNumber>
    </recommendedName>
</protein>
<organism evidence="21 22">
    <name type="scientific">Clostridium scindens (strain JCM 10418 / VPI 12708)</name>
    <dbReference type="NCBI Taxonomy" id="29347"/>
    <lineage>
        <taxon>Bacteria</taxon>
        <taxon>Bacillati</taxon>
        <taxon>Bacillota</taxon>
        <taxon>Clostridia</taxon>
        <taxon>Lachnospirales</taxon>
        <taxon>Lachnospiraceae</taxon>
    </lineage>
</organism>
<dbReference type="GO" id="GO:0008652">
    <property type="term" value="P:amino acid biosynthetic process"/>
    <property type="evidence" value="ECO:0007669"/>
    <property type="project" value="UniProtKB-KW"/>
</dbReference>
<evidence type="ECO:0000256" key="12">
    <source>
        <dbReference type="ARBA" id="ARBA00022741"/>
    </source>
</evidence>
<evidence type="ECO:0000256" key="2">
    <source>
        <dbReference type="ARBA" id="ARBA00001911"/>
    </source>
</evidence>
<proteinExistence type="inferred from homology"/>
<feature type="binding site" evidence="18">
    <location>
        <begin position="104"/>
        <end position="108"/>
    </location>
    <ligand>
        <name>NAD(+)</name>
        <dbReference type="ChEBI" id="CHEBI:57540"/>
    </ligand>
</feature>
<keyword evidence="15 18" id="KW-0057">Aromatic amino acid biosynthesis</keyword>
<feature type="binding site" evidence="18">
    <location>
        <position position="150"/>
    </location>
    <ligand>
        <name>NAD(+)</name>
        <dbReference type="ChEBI" id="CHEBI:57540"/>
    </ligand>
</feature>
<reference evidence="21 22" key="1">
    <citation type="submission" date="2019-08" db="EMBL/GenBank/DDBJ databases">
        <title>In-depth cultivation of the pig gut microbiome towards novel bacterial diversity and tailored functional studies.</title>
        <authorList>
            <person name="Wylensek D."/>
            <person name="Hitch T.C.A."/>
            <person name="Clavel T."/>
        </authorList>
    </citation>
    <scope>NUCLEOTIDE SEQUENCE [LARGE SCALE GENOMIC DNA]</scope>
    <source>
        <strain evidence="21 22">BL-389-WT-3D</strain>
    </source>
</reference>
<evidence type="ECO:0000256" key="6">
    <source>
        <dbReference type="ARBA" id="ARBA00005412"/>
    </source>
</evidence>
<feature type="binding site" evidence="18">
    <location>
        <position position="183"/>
    </location>
    <ligand>
        <name>Zn(2+)</name>
        <dbReference type="ChEBI" id="CHEBI:29105"/>
    </ligand>
</feature>
<sequence length="353" mass="39143">MKLMVNLGKDSYPLYIKNNILPQAASYISEVFSGRRIIIISDDHVYPLYGSSLMKNLSEQYECHQLVLPHGEATKSFKSLPAIYTAMLNAKITRSDLVIALGGGVIGDLAGFAASSFLRGVSLVQIPTSLLAQVDSSIGGKVAVDLPQGKNLVGAFYQPSMVLIDPMVLDTLNERFITDGMGEVIKYGCIKDADLFHTLESHGSFEKLKEELPAIILRCVDIKRMVVENDQYDTGERMLLNFGHTLGHTIEQHFNYQRESHGEAVAIGMFQITKLAQEQYLTAPGTAKRILDVLQTYGLPYECGLSLQELTDAIALDKKNLNNLLNVVLLREIGSSYIHPTTLDFFKKNIRNI</sequence>
<keyword evidence="10 18" id="KW-0028">Amino-acid biosynthesis</keyword>
<dbReference type="PANTHER" id="PTHR43622">
    <property type="entry name" value="3-DEHYDROQUINATE SYNTHASE"/>
    <property type="match status" value="1"/>
</dbReference>
<dbReference type="Proteomes" id="UP000462363">
    <property type="component" value="Unassembled WGS sequence"/>
</dbReference>
<feature type="binding site" evidence="18">
    <location>
        <begin position="128"/>
        <end position="129"/>
    </location>
    <ligand>
        <name>NAD(+)</name>
        <dbReference type="ChEBI" id="CHEBI:57540"/>
    </ligand>
</feature>
<dbReference type="UniPathway" id="UPA00053">
    <property type="reaction ID" value="UER00085"/>
</dbReference>
<feature type="domain" description="3-dehydroquinate synthase C-terminal" evidence="20">
    <location>
        <begin position="180"/>
        <end position="320"/>
    </location>
</feature>
<dbReference type="RefSeq" id="WP_154323256.1">
    <property type="nucleotide sequence ID" value="NZ_CAMAAA010000011.1"/>
</dbReference>
<dbReference type="PANTHER" id="PTHR43622:SF7">
    <property type="entry name" value="3-DEHYDROQUINATE SYNTHASE, CHLOROPLASTIC"/>
    <property type="match status" value="1"/>
</dbReference>
<comment type="similarity">
    <text evidence="6 18">Belongs to the sugar phosphate cyclases superfamily. Dehydroquinate synthase family.</text>
</comment>
<comment type="cofactor">
    <cofactor evidence="18">
        <name>Co(2+)</name>
        <dbReference type="ChEBI" id="CHEBI:48828"/>
    </cofactor>
    <cofactor evidence="18">
        <name>Zn(2+)</name>
        <dbReference type="ChEBI" id="CHEBI:29105"/>
    </cofactor>
    <text evidence="18">Binds 1 divalent metal cation per subunit. Can use either Co(2+) or Zn(2+).</text>
</comment>
<dbReference type="InterPro" id="IPR016037">
    <property type="entry name" value="DHQ_synth_AroB"/>
</dbReference>
<comment type="caution">
    <text evidence="18">Lacks conserved residue(s) required for the propagation of feature annotation.</text>
</comment>
<keyword evidence="13 18" id="KW-0862">Zinc</keyword>
<evidence type="ECO:0000256" key="14">
    <source>
        <dbReference type="ARBA" id="ARBA00023027"/>
    </source>
</evidence>
<comment type="pathway">
    <text evidence="5 18">Metabolic intermediate biosynthesis; chorismate biosynthesis; chorismate from D-erythrose 4-phosphate and phosphoenolpyruvate: step 2/7.</text>
</comment>
<dbReference type="FunFam" id="3.40.50.1970:FF:000007">
    <property type="entry name" value="Pentafunctional AROM polypeptide"/>
    <property type="match status" value="1"/>
</dbReference>
<dbReference type="NCBIfam" id="TIGR01357">
    <property type="entry name" value="aroB"/>
    <property type="match status" value="1"/>
</dbReference>
<accession>A0A844F3L9</accession>
<keyword evidence="16 18" id="KW-0456">Lyase</keyword>
<dbReference type="GO" id="GO:0000166">
    <property type="term" value="F:nucleotide binding"/>
    <property type="evidence" value="ECO:0007669"/>
    <property type="project" value="UniProtKB-KW"/>
</dbReference>
<dbReference type="HAMAP" id="MF_00110">
    <property type="entry name" value="DHQ_synthase"/>
    <property type="match status" value="1"/>
</dbReference>
<evidence type="ECO:0000256" key="10">
    <source>
        <dbReference type="ARBA" id="ARBA00022605"/>
    </source>
</evidence>
<dbReference type="GO" id="GO:0003856">
    <property type="term" value="F:3-dehydroquinate synthase activity"/>
    <property type="evidence" value="ECO:0007669"/>
    <property type="project" value="UniProtKB-UniRule"/>
</dbReference>
<dbReference type="EC" id="4.2.3.4" evidence="7 18"/>
<comment type="function">
    <text evidence="18">Catalyzes the conversion of 3-deoxy-D-arabino-heptulosonate 7-phosphate (DAHP) to dehydroquinate (DHQ).</text>
</comment>
<feature type="domain" description="3-dehydroquinate synthase N-terminal" evidence="19">
    <location>
        <begin position="66"/>
        <end position="177"/>
    </location>
</feature>
<dbReference type="PIRSF" id="PIRSF001455">
    <property type="entry name" value="DHQ_synth"/>
    <property type="match status" value="1"/>
</dbReference>
<dbReference type="EMBL" id="VUMB01000017">
    <property type="protein sequence ID" value="MSS40612.1"/>
    <property type="molecule type" value="Genomic_DNA"/>
</dbReference>
<dbReference type="Gene3D" id="1.20.1090.10">
    <property type="entry name" value="Dehydroquinate synthase-like - alpha domain"/>
    <property type="match status" value="1"/>
</dbReference>
<evidence type="ECO:0000256" key="8">
    <source>
        <dbReference type="ARBA" id="ARBA00017684"/>
    </source>
</evidence>
<keyword evidence="12 18" id="KW-0547">Nucleotide-binding</keyword>
<comment type="cofactor">
    <cofactor evidence="2 18">
        <name>NAD(+)</name>
        <dbReference type="ChEBI" id="CHEBI:57540"/>
    </cofactor>
</comment>
<evidence type="ECO:0000256" key="9">
    <source>
        <dbReference type="ARBA" id="ARBA00022490"/>
    </source>
</evidence>
<dbReference type="GO" id="GO:0046872">
    <property type="term" value="F:metal ion binding"/>
    <property type="evidence" value="ECO:0007669"/>
    <property type="project" value="UniProtKB-KW"/>
</dbReference>
<evidence type="ECO:0000256" key="16">
    <source>
        <dbReference type="ARBA" id="ARBA00023239"/>
    </source>
</evidence>
<evidence type="ECO:0000259" key="19">
    <source>
        <dbReference type="Pfam" id="PF01761"/>
    </source>
</evidence>
<evidence type="ECO:0000256" key="3">
    <source>
        <dbReference type="ARBA" id="ARBA00001947"/>
    </source>
</evidence>
<feature type="binding site" evidence="18">
    <location>
        <position position="141"/>
    </location>
    <ligand>
        <name>NAD(+)</name>
        <dbReference type="ChEBI" id="CHEBI:57540"/>
    </ligand>
</feature>
<evidence type="ECO:0000256" key="15">
    <source>
        <dbReference type="ARBA" id="ARBA00023141"/>
    </source>
</evidence>
<evidence type="ECO:0000259" key="20">
    <source>
        <dbReference type="Pfam" id="PF24621"/>
    </source>
</evidence>
<feature type="binding site" evidence="18">
    <location>
        <position position="244"/>
    </location>
    <ligand>
        <name>Zn(2+)</name>
        <dbReference type="ChEBI" id="CHEBI:29105"/>
    </ligand>
</feature>
<keyword evidence="9 18" id="KW-0963">Cytoplasm</keyword>
<comment type="catalytic activity">
    <reaction evidence="1 18">
        <text>7-phospho-2-dehydro-3-deoxy-D-arabino-heptonate = 3-dehydroquinate + phosphate</text>
        <dbReference type="Rhea" id="RHEA:21968"/>
        <dbReference type="ChEBI" id="CHEBI:32364"/>
        <dbReference type="ChEBI" id="CHEBI:43474"/>
        <dbReference type="ChEBI" id="CHEBI:58394"/>
        <dbReference type="EC" id="4.2.3.4"/>
    </reaction>
</comment>
<evidence type="ECO:0000256" key="4">
    <source>
        <dbReference type="ARBA" id="ARBA00004496"/>
    </source>
</evidence>
<dbReference type="InterPro" id="IPR030960">
    <property type="entry name" value="DHQS/DOIS_N"/>
</dbReference>
<keyword evidence="11 18" id="KW-0479">Metal-binding</keyword>
<dbReference type="InterPro" id="IPR050071">
    <property type="entry name" value="Dehydroquinate_synthase"/>
</dbReference>